<gene>
    <name evidence="1" type="ORF">G4Z02_08085</name>
</gene>
<accession>A0A7L7KSI6</accession>
<dbReference type="SUPFAM" id="SSF53649">
    <property type="entry name" value="Alkaline phosphatase-like"/>
    <property type="match status" value="1"/>
</dbReference>
<dbReference type="InterPro" id="IPR002591">
    <property type="entry name" value="Phosphodiest/P_Trfase"/>
</dbReference>
<dbReference type="Gene3D" id="3.40.720.10">
    <property type="entry name" value="Alkaline Phosphatase, subunit A"/>
    <property type="match status" value="1"/>
</dbReference>
<evidence type="ECO:0000313" key="2">
    <source>
        <dbReference type="Proteomes" id="UP000514720"/>
    </source>
</evidence>
<dbReference type="Proteomes" id="UP000514720">
    <property type="component" value="Chromosome"/>
</dbReference>
<proteinExistence type="predicted"/>
<name>A0A7L7KSI6_9MOLU</name>
<protein>
    <submittedName>
        <fullName evidence="1">Uncharacterized protein</fullName>
    </submittedName>
</protein>
<dbReference type="KEGG" id="xcl:G4Z02_08085"/>
<keyword evidence="2" id="KW-1185">Reference proteome</keyword>
<dbReference type="RefSeq" id="WP_258877508.1">
    <property type="nucleotide sequence ID" value="NZ_CP048914.1"/>
</dbReference>
<dbReference type="EMBL" id="CP048914">
    <property type="protein sequence ID" value="QMS85703.1"/>
    <property type="molecule type" value="Genomic_DNA"/>
</dbReference>
<dbReference type="InterPro" id="IPR017850">
    <property type="entry name" value="Alkaline_phosphatase_core_sf"/>
</dbReference>
<dbReference type="AlphaFoldDB" id="A0A7L7KSI6"/>
<sequence length="373" mass="42896">MKITLPNYQESILNVTNSFLRHYKAKHDYPSLPELDQVLDNHSFNHIIYVLLDGLGMNVIEEHLQPNDAIRQYLQRPITSVFPPTTVAATDAVLSGDPPIVNGHIGWVQYYQEEDVHAVVFQNKDFYTGDVFSEDLRHKYFSFETMYDKINKANPTIQTNEFFPSFREGGSETFAQQIERVLLTTHNTDQSFNYVYWIEPDLTQHVHGTSSKETKAVVQGLNQDFTSLINNVDDDTLVVLIADHGLVDVDIIPLFEYHDVTTHFIRKPAIEPRVTTFYIKEGHESAFEESFTTHFGSYFDLYKTSDFLEKQWFGEGEIHPNLMQCFGNYISVATSLSMFGLHEGKGYKAHHAGLSAEEMMVPLIIYYNQKKVK</sequence>
<evidence type="ECO:0000313" key="1">
    <source>
        <dbReference type="EMBL" id="QMS85703.1"/>
    </source>
</evidence>
<dbReference type="Pfam" id="PF01663">
    <property type="entry name" value="Phosphodiest"/>
    <property type="match status" value="1"/>
</dbReference>
<organism evidence="1 2">
    <name type="scientific">Candidatus Xianfuyuplasma coldseepsis</name>
    <dbReference type="NCBI Taxonomy" id="2782163"/>
    <lineage>
        <taxon>Bacteria</taxon>
        <taxon>Bacillati</taxon>
        <taxon>Mycoplasmatota</taxon>
        <taxon>Mollicutes</taxon>
        <taxon>Candidatus Izemoplasmatales</taxon>
        <taxon>Candidatus Izemoplasmataceae</taxon>
        <taxon>Candidatus Xianfuyuplasma</taxon>
    </lineage>
</organism>
<reference evidence="1 2" key="1">
    <citation type="submission" date="2020-02" db="EMBL/GenBank/DDBJ databases">
        <authorList>
            <person name="Zheng R.K."/>
            <person name="Sun C.M."/>
        </authorList>
    </citation>
    <scope>NUCLEOTIDE SEQUENCE [LARGE SCALE GENOMIC DNA]</scope>
    <source>
        <strain evidence="2">zrk13</strain>
    </source>
</reference>